<feature type="transmembrane region" description="Helical" evidence="1">
    <location>
        <begin position="265"/>
        <end position="284"/>
    </location>
</feature>
<evidence type="ECO:0000256" key="2">
    <source>
        <dbReference type="SAM" id="SignalP"/>
    </source>
</evidence>
<evidence type="ECO:0000313" key="3">
    <source>
        <dbReference type="EMBL" id="MBO8482822.1"/>
    </source>
</evidence>
<protein>
    <submittedName>
        <fullName evidence="3">Uncharacterized protein</fullName>
    </submittedName>
</protein>
<reference evidence="3" key="1">
    <citation type="submission" date="2020-10" db="EMBL/GenBank/DDBJ databases">
        <authorList>
            <person name="Gilroy R."/>
        </authorList>
    </citation>
    <scope>NUCLEOTIDE SEQUENCE</scope>
    <source>
        <strain evidence="3">G3-8215</strain>
    </source>
</reference>
<keyword evidence="2" id="KW-0732">Signal</keyword>
<dbReference type="EMBL" id="JADILV010000011">
    <property type="protein sequence ID" value="MBO8482822.1"/>
    <property type="molecule type" value="Genomic_DNA"/>
</dbReference>
<evidence type="ECO:0000256" key="1">
    <source>
        <dbReference type="SAM" id="Phobius"/>
    </source>
</evidence>
<feature type="transmembrane region" description="Helical" evidence="1">
    <location>
        <begin position="232"/>
        <end position="253"/>
    </location>
</feature>
<keyword evidence="1" id="KW-1133">Transmembrane helix</keyword>
<evidence type="ECO:0000313" key="4">
    <source>
        <dbReference type="Proteomes" id="UP000725002"/>
    </source>
</evidence>
<dbReference type="AlphaFoldDB" id="A0A940DQI7"/>
<reference evidence="3" key="2">
    <citation type="journal article" date="2021" name="PeerJ">
        <title>Extensive microbial diversity within the chicken gut microbiome revealed by metagenomics and culture.</title>
        <authorList>
            <person name="Gilroy R."/>
            <person name="Ravi A."/>
            <person name="Getino M."/>
            <person name="Pursley I."/>
            <person name="Horton D.L."/>
            <person name="Alikhan N.F."/>
            <person name="Baker D."/>
            <person name="Gharbi K."/>
            <person name="Hall N."/>
            <person name="Watson M."/>
            <person name="Adriaenssens E.M."/>
            <person name="Foster-Nyarko E."/>
            <person name="Jarju S."/>
            <person name="Secka A."/>
            <person name="Antonio M."/>
            <person name="Oren A."/>
            <person name="Chaudhuri R.R."/>
            <person name="La Ragione R."/>
            <person name="Hildebrand F."/>
            <person name="Pallen M.J."/>
        </authorList>
    </citation>
    <scope>NUCLEOTIDE SEQUENCE</scope>
    <source>
        <strain evidence="3">G3-8215</strain>
    </source>
</reference>
<sequence length="289" mass="31707">MNSAFRLLCISLATLLPVYRAGAQMITQDPVHIATSITNAAQAMDASLDQLGTLLHITDELTGLHDALSFFLDDESVFGKAVGVLEDLGQLERVGRMYIDLTDRMVDYSKSLTTMRELDLGDVTDYSAFLSIYLRQLNYTVDFLKKIASKAGLTKGDKLRMADETVREIDKIGEEMDAYYRSVFARYEQIARAKALGELDRALSAQLVPDRYVKSLEGYGTREAAAGTIVGIVSRILILAGLGLLLAGYARYVRGNVEGHISAHVFIRIGAGIFAGAVLLQVLVEVFKI</sequence>
<organism evidence="3 4">
    <name type="scientific">Candidatus Cryptobacteroides avicola</name>
    <dbReference type="NCBI Taxonomy" id="2840757"/>
    <lineage>
        <taxon>Bacteria</taxon>
        <taxon>Pseudomonadati</taxon>
        <taxon>Bacteroidota</taxon>
        <taxon>Bacteroidia</taxon>
        <taxon>Bacteroidales</taxon>
        <taxon>Candidatus Cryptobacteroides</taxon>
    </lineage>
</organism>
<gene>
    <name evidence="3" type="ORF">IAB75_01700</name>
</gene>
<keyword evidence="1" id="KW-0812">Transmembrane</keyword>
<dbReference type="Proteomes" id="UP000725002">
    <property type="component" value="Unassembled WGS sequence"/>
</dbReference>
<feature type="chain" id="PRO_5037795613" evidence="2">
    <location>
        <begin position="24"/>
        <end position="289"/>
    </location>
</feature>
<accession>A0A940DQI7</accession>
<keyword evidence="1" id="KW-0472">Membrane</keyword>
<feature type="signal peptide" evidence="2">
    <location>
        <begin position="1"/>
        <end position="23"/>
    </location>
</feature>
<proteinExistence type="predicted"/>
<comment type="caution">
    <text evidence="3">The sequence shown here is derived from an EMBL/GenBank/DDBJ whole genome shotgun (WGS) entry which is preliminary data.</text>
</comment>
<name>A0A940DQI7_9BACT</name>